<evidence type="ECO:0000259" key="13">
    <source>
        <dbReference type="Pfam" id="PF00732"/>
    </source>
</evidence>
<dbReference type="Proteomes" id="UP000294933">
    <property type="component" value="Unassembled WGS sequence"/>
</dbReference>
<dbReference type="EC" id="1.1.3.10" evidence="5"/>
<dbReference type="Gene3D" id="3.50.50.60">
    <property type="entry name" value="FAD/NAD(P)-binding domain"/>
    <property type="match status" value="2"/>
</dbReference>
<dbReference type="EMBL" id="ML170178">
    <property type="protein sequence ID" value="TDL21831.1"/>
    <property type="molecule type" value="Genomic_DNA"/>
</dbReference>
<proteinExistence type="inferred from homology"/>
<dbReference type="InterPro" id="IPR036188">
    <property type="entry name" value="FAD/NAD-bd_sf"/>
</dbReference>
<dbReference type="Gene3D" id="3.30.1920.50">
    <property type="match status" value="1"/>
</dbReference>
<evidence type="ECO:0000256" key="1">
    <source>
        <dbReference type="ARBA" id="ARBA00000827"/>
    </source>
</evidence>
<accession>A0A4Y7Q3D2</accession>
<evidence type="ECO:0000313" key="15">
    <source>
        <dbReference type="EMBL" id="TDL21831.1"/>
    </source>
</evidence>
<dbReference type="GO" id="GO:0050233">
    <property type="term" value="F:pyranose oxidase activity"/>
    <property type="evidence" value="ECO:0007669"/>
    <property type="project" value="UniProtKB-EC"/>
</dbReference>
<gene>
    <name evidence="15" type="ORF">BD410DRAFT_789216</name>
</gene>
<protein>
    <recommendedName>
        <fullName evidence="6">Pyranose 2-oxidase</fullName>
        <ecNumber evidence="5">1.1.3.10</ecNumber>
    </recommendedName>
    <alternativeName>
        <fullName evidence="11">FAD-oxidoreductase</fullName>
    </alternativeName>
    <alternativeName>
        <fullName evidence="10">Glucose 2-oxidase</fullName>
    </alternativeName>
    <alternativeName>
        <fullName evidence="12">Pyranose:oxygen 2-oxidoreductase</fullName>
    </alternativeName>
</protein>
<keyword evidence="8" id="KW-0274">FAD</keyword>
<dbReference type="PANTHER" id="PTHR42784:SF1">
    <property type="entry name" value="PYRANOSE 2-OXIDASE"/>
    <property type="match status" value="1"/>
</dbReference>
<evidence type="ECO:0000256" key="11">
    <source>
        <dbReference type="ARBA" id="ARBA00031159"/>
    </source>
</evidence>
<keyword evidence="16" id="KW-1185">Reference proteome</keyword>
<evidence type="ECO:0000313" key="16">
    <source>
        <dbReference type="Proteomes" id="UP000294933"/>
    </source>
</evidence>
<dbReference type="OrthoDB" id="269227at2759"/>
<dbReference type="PANTHER" id="PTHR42784">
    <property type="entry name" value="PYRANOSE 2-OXIDASE"/>
    <property type="match status" value="1"/>
</dbReference>
<evidence type="ECO:0000256" key="12">
    <source>
        <dbReference type="ARBA" id="ARBA00031330"/>
    </source>
</evidence>
<comment type="subunit">
    <text evidence="4">Homotetramer.</text>
</comment>
<comment type="catalytic activity">
    <reaction evidence="1">
        <text>D-glucose + O2 = 2-dehydro-D-glucose + H2O2</text>
        <dbReference type="Rhea" id="RHEA:10552"/>
        <dbReference type="ChEBI" id="CHEBI:4167"/>
        <dbReference type="ChEBI" id="CHEBI:15379"/>
        <dbReference type="ChEBI" id="CHEBI:16240"/>
        <dbReference type="ChEBI" id="CHEBI:16609"/>
        <dbReference type="EC" id="1.1.3.10"/>
    </reaction>
</comment>
<dbReference type="InterPro" id="IPR051473">
    <property type="entry name" value="P2Ox-like"/>
</dbReference>
<dbReference type="GO" id="GO:0050660">
    <property type="term" value="F:flavin adenine dinucleotide binding"/>
    <property type="evidence" value="ECO:0007669"/>
    <property type="project" value="InterPro"/>
</dbReference>
<dbReference type="Pfam" id="PF00732">
    <property type="entry name" value="GMC_oxred_N"/>
    <property type="match status" value="1"/>
</dbReference>
<evidence type="ECO:0000259" key="14">
    <source>
        <dbReference type="Pfam" id="PF05199"/>
    </source>
</evidence>
<evidence type="ECO:0000256" key="8">
    <source>
        <dbReference type="ARBA" id="ARBA00022827"/>
    </source>
</evidence>
<evidence type="ECO:0000256" key="7">
    <source>
        <dbReference type="ARBA" id="ARBA00022630"/>
    </source>
</evidence>
<sequence length="633" mass="70279">MTDRNLKPHPVAHQDVPSYDVFIAGSGPIGATYARLLVDSGLSVVMVEIGDQDTRIPAAHKKNEIEYQKDIDRFVRVIQGALSTVSIPTSSAVMPTLDPAAWQANDPKKRLVSNGRNPRQETWNNLGAQAVTRGVGGMATHWTCSTPEFLKGLERPKIFVDERSDDQEWKLLYSAARQLVGTSETEFDRSIRHNVVLETLQKSIREKYGDSRIVKPLPLACHRLAEHSPYVQWHGADNIYGDLFTDRDKCNKAGVQRGKFLLLTNTRCTRVVSDRKVQQINIQYAEVKDLLADRYTVAQGDTNFAIFAKVFVIAAGAIATPQILANSGFGGNRTEDPSPAHVIPNLGRYITEQPMAFCQIVLNQAIVDTITDFDGKPTWWIDAVKKHQKESPADPLPIPFQDGEPQVTIPVSEKFPWHTQIHRDAFSYGEAGPRVDSRVVVDLRFFGMQEGVKENRIIFEEDLTDSYGMPQPTFAYVPTKKYAQEANRMMADMTAVANSLGGYLPGSSPQFMEPGLALHLGGSTRVGHRAADSVADFNSRVWNFNNLFVAGNGNIPTPFGGNPTLTSMALAIRSAFYIHRTMGQGFKASVEAQGNDGEQLEPTPSEWVESLFNKDDPNFPDAMHLRPVHRYVA</sequence>
<organism evidence="15 16">
    <name type="scientific">Rickenella mellea</name>
    <dbReference type="NCBI Taxonomy" id="50990"/>
    <lineage>
        <taxon>Eukaryota</taxon>
        <taxon>Fungi</taxon>
        <taxon>Dikarya</taxon>
        <taxon>Basidiomycota</taxon>
        <taxon>Agaricomycotina</taxon>
        <taxon>Agaricomycetes</taxon>
        <taxon>Hymenochaetales</taxon>
        <taxon>Rickenellaceae</taxon>
        <taxon>Rickenella</taxon>
    </lineage>
</organism>
<evidence type="ECO:0000256" key="10">
    <source>
        <dbReference type="ARBA" id="ARBA00030508"/>
    </source>
</evidence>
<feature type="domain" description="Glucose-methanol-choline oxidoreductase N-terminal" evidence="13">
    <location>
        <begin position="261"/>
        <end position="349"/>
    </location>
</feature>
<dbReference type="SUPFAM" id="SSF54373">
    <property type="entry name" value="FAD-linked reductases, C-terminal domain"/>
    <property type="match status" value="1"/>
</dbReference>
<evidence type="ECO:0000256" key="2">
    <source>
        <dbReference type="ARBA" id="ARBA00001974"/>
    </source>
</evidence>
<dbReference type="Pfam" id="PF05199">
    <property type="entry name" value="GMC_oxred_C"/>
    <property type="match status" value="1"/>
</dbReference>
<keyword evidence="7" id="KW-0285">Flavoprotein</keyword>
<name>A0A4Y7Q3D2_9AGAM</name>
<evidence type="ECO:0000256" key="5">
    <source>
        <dbReference type="ARBA" id="ARBA00013082"/>
    </source>
</evidence>
<dbReference type="InterPro" id="IPR012814">
    <property type="entry name" value="P2OX"/>
</dbReference>
<evidence type="ECO:0000256" key="4">
    <source>
        <dbReference type="ARBA" id="ARBA00011881"/>
    </source>
</evidence>
<comment type="cofactor">
    <cofactor evidence="2">
        <name>FAD</name>
        <dbReference type="ChEBI" id="CHEBI:57692"/>
    </cofactor>
</comment>
<feature type="domain" description="Glucose-methanol-choline oxidoreductase C-terminal" evidence="14">
    <location>
        <begin position="464"/>
        <end position="571"/>
    </location>
</feature>
<dbReference type="SUPFAM" id="SSF51905">
    <property type="entry name" value="FAD/NAD(P)-binding domain"/>
    <property type="match status" value="1"/>
</dbReference>
<evidence type="ECO:0000256" key="6">
    <source>
        <dbReference type="ARBA" id="ARBA00016408"/>
    </source>
</evidence>
<comment type="similarity">
    <text evidence="3">Belongs to the GMC oxidoreductase family.</text>
</comment>
<dbReference type="InterPro" id="IPR000172">
    <property type="entry name" value="GMC_OxRdtase_N"/>
</dbReference>
<keyword evidence="9" id="KW-0560">Oxidoreductase</keyword>
<evidence type="ECO:0000256" key="3">
    <source>
        <dbReference type="ARBA" id="ARBA00010790"/>
    </source>
</evidence>
<evidence type="ECO:0000256" key="9">
    <source>
        <dbReference type="ARBA" id="ARBA00023002"/>
    </source>
</evidence>
<dbReference type="VEuPathDB" id="FungiDB:BD410DRAFT_789216"/>
<reference evidence="15 16" key="1">
    <citation type="submission" date="2018-06" db="EMBL/GenBank/DDBJ databases">
        <title>A transcriptomic atlas of mushroom development highlights an independent origin of complex multicellularity.</title>
        <authorList>
            <consortium name="DOE Joint Genome Institute"/>
            <person name="Krizsan K."/>
            <person name="Almasi E."/>
            <person name="Merenyi Z."/>
            <person name="Sahu N."/>
            <person name="Viragh M."/>
            <person name="Koszo T."/>
            <person name="Mondo S."/>
            <person name="Kiss B."/>
            <person name="Balint B."/>
            <person name="Kues U."/>
            <person name="Barry K."/>
            <person name="Hegedus J.C."/>
            <person name="Henrissat B."/>
            <person name="Johnson J."/>
            <person name="Lipzen A."/>
            <person name="Ohm R."/>
            <person name="Nagy I."/>
            <person name="Pangilinan J."/>
            <person name="Yan J."/>
            <person name="Xiong Y."/>
            <person name="Grigoriev I.V."/>
            <person name="Hibbett D.S."/>
            <person name="Nagy L.G."/>
        </authorList>
    </citation>
    <scope>NUCLEOTIDE SEQUENCE [LARGE SCALE GENOMIC DNA]</scope>
    <source>
        <strain evidence="15 16">SZMC22713</strain>
    </source>
</reference>
<dbReference type="STRING" id="50990.A0A4Y7Q3D2"/>
<dbReference type="AlphaFoldDB" id="A0A4Y7Q3D2"/>
<dbReference type="NCBIfam" id="TIGR02462">
    <property type="entry name" value="pyranose_ox"/>
    <property type="match status" value="1"/>
</dbReference>
<dbReference type="InterPro" id="IPR007867">
    <property type="entry name" value="GMC_OxRtase_C"/>
</dbReference>